<dbReference type="Proteomes" id="UP000202259">
    <property type="component" value="Chromosome"/>
</dbReference>
<evidence type="ECO:0000313" key="2">
    <source>
        <dbReference type="EMBL" id="ASP49756.1"/>
    </source>
</evidence>
<name>A0A222GD17_9GAMM</name>
<keyword evidence="1" id="KW-0812">Transmembrane</keyword>
<organism evidence="2 3">
    <name type="scientific">Cognaticolwellia beringensis</name>
    <dbReference type="NCBI Taxonomy" id="1967665"/>
    <lineage>
        <taxon>Bacteria</taxon>
        <taxon>Pseudomonadati</taxon>
        <taxon>Pseudomonadota</taxon>
        <taxon>Gammaproteobacteria</taxon>
        <taxon>Alteromonadales</taxon>
        <taxon>Colwelliaceae</taxon>
        <taxon>Cognaticolwellia</taxon>
    </lineage>
</organism>
<keyword evidence="1" id="KW-0472">Membrane</keyword>
<gene>
    <name evidence="2" type="ORF">B5D82_19460</name>
</gene>
<protein>
    <submittedName>
        <fullName evidence="2">Uncharacterized protein</fullName>
    </submittedName>
</protein>
<feature type="transmembrane region" description="Helical" evidence="1">
    <location>
        <begin position="38"/>
        <end position="59"/>
    </location>
</feature>
<feature type="transmembrane region" description="Helical" evidence="1">
    <location>
        <begin position="65"/>
        <end position="82"/>
    </location>
</feature>
<dbReference type="EMBL" id="CP020465">
    <property type="protein sequence ID" value="ASP49756.1"/>
    <property type="molecule type" value="Genomic_DNA"/>
</dbReference>
<keyword evidence="1" id="KW-1133">Transmembrane helix</keyword>
<dbReference type="AlphaFoldDB" id="A0A222GD17"/>
<sequence length="106" mass="12039">MKYTEWIKAELPHLENESSAITFEYIQQAKDSTVKLRMVISIVSIILYILAGYMVGYLLGKYTEINSDVALAISIGLVIWILSRLEDQFKDSIIKKELLLIAGKNT</sequence>
<keyword evidence="3" id="KW-1185">Reference proteome</keyword>
<dbReference type="RefSeq" id="WP_081154120.1">
    <property type="nucleotide sequence ID" value="NZ_CP020465.1"/>
</dbReference>
<evidence type="ECO:0000256" key="1">
    <source>
        <dbReference type="SAM" id="Phobius"/>
    </source>
</evidence>
<dbReference type="OrthoDB" id="7068314at2"/>
<evidence type="ECO:0000313" key="3">
    <source>
        <dbReference type="Proteomes" id="UP000202259"/>
    </source>
</evidence>
<proteinExistence type="predicted"/>
<dbReference type="KEGG" id="cber:B5D82_19460"/>
<reference evidence="2 3" key="1">
    <citation type="submission" date="2017-08" db="EMBL/GenBank/DDBJ databases">
        <title>Complete genome of Colwellia sp. NB097-1, a psychrophile bacterium ioslated from Bering Sea.</title>
        <authorList>
            <person name="Chen X."/>
        </authorList>
    </citation>
    <scope>NUCLEOTIDE SEQUENCE [LARGE SCALE GENOMIC DNA]</scope>
    <source>
        <strain evidence="2 3">NB097-1</strain>
    </source>
</reference>
<accession>A0A222GD17</accession>